<organism evidence="2">
    <name type="scientific">Medicago truncatula</name>
    <name type="common">Barrel medic</name>
    <name type="synonym">Medicago tribuloides</name>
    <dbReference type="NCBI Taxonomy" id="3880"/>
    <lineage>
        <taxon>Eukaryota</taxon>
        <taxon>Viridiplantae</taxon>
        <taxon>Streptophyta</taxon>
        <taxon>Embryophyta</taxon>
        <taxon>Tracheophyta</taxon>
        <taxon>Spermatophyta</taxon>
        <taxon>Magnoliopsida</taxon>
        <taxon>eudicotyledons</taxon>
        <taxon>Gunneridae</taxon>
        <taxon>Pentapetalae</taxon>
        <taxon>rosids</taxon>
        <taxon>fabids</taxon>
        <taxon>Fabales</taxon>
        <taxon>Fabaceae</taxon>
        <taxon>Papilionoideae</taxon>
        <taxon>50 kb inversion clade</taxon>
        <taxon>NPAAA clade</taxon>
        <taxon>Hologalegina</taxon>
        <taxon>IRL clade</taxon>
        <taxon>Trifolieae</taxon>
        <taxon>Medicago</taxon>
    </lineage>
</organism>
<keyword evidence="1" id="KW-0812">Transmembrane</keyword>
<keyword evidence="2" id="KW-0328">Glycosyltransferase</keyword>
<dbReference type="AlphaFoldDB" id="A0A396JS04"/>
<evidence type="ECO:0000313" key="2">
    <source>
        <dbReference type="EMBL" id="RHN81086.1"/>
    </source>
</evidence>
<gene>
    <name evidence="2" type="ORF">MtrunA17_Chr1g0195231</name>
</gene>
<accession>A0A396JS04</accession>
<keyword evidence="1" id="KW-0472">Membrane</keyword>
<dbReference type="EC" id="2.4.1.13" evidence="2"/>
<evidence type="ECO:0000256" key="1">
    <source>
        <dbReference type="SAM" id="Phobius"/>
    </source>
</evidence>
<dbReference type="EMBL" id="PSQE01000001">
    <property type="protein sequence ID" value="RHN81086.1"/>
    <property type="molecule type" value="Genomic_DNA"/>
</dbReference>
<keyword evidence="2" id="KW-0808">Transferase</keyword>
<name>A0A396JS04_MEDTR</name>
<protein>
    <submittedName>
        <fullName evidence="2">Putative sucrose synthase</fullName>
        <ecNumber evidence="2">2.4.1.13</ecNumber>
    </submittedName>
</protein>
<sequence length="70" mass="8085">MSQPPKLVRLPSIRDRVEGTLSAHRNELVSLLSRLVLFPSLSTALFIRIIMYLLHQVNLRFKMLVALEKN</sequence>
<dbReference type="GO" id="GO:0016157">
    <property type="term" value="F:sucrose synthase activity"/>
    <property type="evidence" value="ECO:0007669"/>
    <property type="project" value="UniProtKB-EC"/>
</dbReference>
<comment type="caution">
    <text evidence="2">The sequence shown here is derived from an EMBL/GenBank/DDBJ whole genome shotgun (WGS) entry which is preliminary data.</text>
</comment>
<keyword evidence="1" id="KW-1133">Transmembrane helix</keyword>
<feature type="transmembrane region" description="Helical" evidence="1">
    <location>
        <begin position="35"/>
        <end position="54"/>
    </location>
</feature>
<dbReference type="Gramene" id="rna5083">
    <property type="protein sequence ID" value="RHN81086.1"/>
    <property type="gene ID" value="gene5083"/>
</dbReference>
<reference evidence="2" key="1">
    <citation type="journal article" date="2018" name="Nat. Plants">
        <title>Whole-genome landscape of Medicago truncatula symbiotic genes.</title>
        <authorList>
            <person name="Pecrix Y."/>
            <person name="Gamas P."/>
            <person name="Carrere S."/>
        </authorList>
    </citation>
    <scope>NUCLEOTIDE SEQUENCE</scope>
    <source>
        <tissue evidence="2">Leaves</tissue>
    </source>
</reference>
<proteinExistence type="predicted"/>
<dbReference type="Proteomes" id="UP000265566">
    <property type="component" value="Chromosome 1"/>
</dbReference>